<keyword evidence="1" id="KW-0472">Membrane</keyword>
<comment type="caution">
    <text evidence="3">The sequence shown here is derived from an EMBL/GenBank/DDBJ whole genome shotgun (WGS) entry which is preliminary data.</text>
</comment>
<dbReference type="Proteomes" id="UP000247515">
    <property type="component" value="Unassembled WGS sequence"/>
</dbReference>
<dbReference type="EMBL" id="FNZM01000014">
    <property type="protein sequence ID" value="SEK05178.1"/>
    <property type="molecule type" value="Genomic_DNA"/>
</dbReference>
<keyword evidence="5" id="KW-1185">Reference proteome</keyword>
<evidence type="ECO:0000313" key="3">
    <source>
        <dbReference type="EMBL" id="SEK05178.1"/>
    </source>
</evidence>
<evidence type="ECO:0000313" key="4">
    <source>
        <dbReference type="Proteomes" id="UP000183529"/>
    </source>
</evidence>
<name>A0A1A5XHY1_9BURK</name>
<reference evidence="3 4" key="1">
    <citation type="submission" date="2016-10" db="EMBL/GenBank/DDBJ databases">
        <authorList>
            <person name="Varghese N."/>
            <person name="Submissions S."/>
        </authorList>
    </citation>
    <scope>NUCLEOTIDE SEQUENCE [LARGE SCALE GENOMIC DNA]</scope>
    <source>
        <strain evidence="3 4">LMG 22274</strain>
    </source>
</reference>
<accession>A0A1A5XHY1</accession>
<keyword evidence="1" id="KW-1133">Transmembrane helix</keyword>
<keyword evidence="1" id="KW-0812">Transmembrane</keyword>
<dbReference type="Proteomes" id="UP000183529">
    <property type="component" value="Unassembled WGS sequence"/>
</dbReference>
<dbReference type="RefSeq" id="WP_065058922.1">
    <property type="nucleotide sequence ID" value="NZ_CADFGN010000012.1"/>
</dbReference>
<evidence type="ECO:0000313" key="5">
    <source>
        <dbReference type="Proteomes" id="UP000247515"/>
    </source>
</evidence>
<dbReference type="AlphaFoldDB" id="A0A1A5XHY1"/>
<dbReference type="GeneID" id="61304073"/>
<feature type="transmembrane region" description="Helical" evidence="1">
    <location>
        <begin position="48"/>
        <end position="68"/>
    </location>
</feature>
<gene>
    <name evidence="2" type="ORF">C7400_11351</name>
    <name evidence="3" type="ORF">SAMN05216550_114172</name>
</gene>
<evidence type="ECO:0000256" key="1">
    <source>
        <dbReference type="SAM" id="Phobius"/>
    </source>
</evidence>
<evidence type="ECO:0000313" key="2">
    <source>
        <dbReference type="EMBL" id="PXX14117.1"/>
    </source>
</evidence>
<feature type="transmembrane region" description="Helical" evidence="1">
    <location>
        <begin position="20"/>
        <end position="42"/>
    </location>
</feature>
<protein>
    <submittedName>
        <fullName evidence="3">Uncharacterized protein</fullName>
    </submittedName>
</protein>
<proteinExistence type="predicted"/>
<organism evidence="3 4">
    <name type="scientific">Paraburkholderia tropica</name>
    <dbReference type="NCBI Taxonomy" id="92647"/>
    <lineage>
        <taxon>Bacteria</taxon>
        <taxon>Pseudomonadati</taxon>
        <taxon>Pseudomonadota</taxon>
        <taxon>Betaproteobacteria</taxon>
        <taxon>Burkholderiales</taxon>
        <taxon>Burkholderiaceae</taxon>
        <taxon>Paraburkholderia</taxon>
    </lineage>
</organism>
<sequence length="130" mass="14457">MHHPGTSFRHTSTPRRRAVLRLVVLILLINPILTCAFAFVARGSHPDLALGLTTLFCFMTCAALSVWIRSDAHHAWRDARASGFVEPRAIASGRTVRVSSECPRRWLVELHIGLQGGIAARGPWQPRSLR</sequence>
<dbReference type="EMBL" id="QJJV01000013">
    <property type="protein sequence ID" value="PXX14117.1"/>
    <property type="molecule type" value="Genomic_DNA"/>
</dbReference>
<reference evidence="2 5" key="2">
    <citation type="submission" date="2018-05" db="EMBL/GenBank/DDBJ databases">
        <title>Genomic Encyclopedia of Type Strains, Phase IV (KMG-V): Genome sequencing to study the core and pangenomes of soil and plant-associated prokaryotes.</title>
        <authorList>
            <person name="Whitman W."/>
        </authorList>
    </citation>
    <scope>NUCLEOTIDE SEQUENCE [LARGE SCALE GENOMIC DNA]</scope>
    <source>
        <strain evidence="2 5">SIr-6563</strain>
    </source>
</reference>